<proteinExistence type="predicted"/>
<dbReference type="InterPro" id="IPR018714">
    <property type="entry name" value="DUF2237"/>
</dbReference>
<dbReference type="Pfam" id="PF09996">
    <property type="entry name" value="DUF2237"/>
    <property type="match status" value="1"/>
</dbReference>
<dbReference type="EMBL" id="CAJNYD010002220">
    <property type="protein sequence ID" value="CAF3406183.1"/>
    <property type="molecule type" value="Genomic_DNA"/>
</dbReference>
<dbReference type="Proteomes" id="UP000663833">
    <property type="component" value="Unassembled WGS sequence"/>
</dbReference>
<dbReference type="Proteomes" id="UP000663825">
    <property type="component" value="Unassembled WGS sequence"/>
</dbReference>
<evidence type="ECO:0000313" key="7">
    <source>
        <dbReference type="Proteomes" id="UP000663825"/>
    </source>
</evidence>
<reference evidence="3" key="1">
    <citation type="submission" date="2021-02" db="EMBL/GenBank/DDBJ databases">
        <authorList>
            <person name="Nowell W R."/>
        </authorList>
    </citation>
    <scope>NUCLEOTIDE SEQUENCE</scope>
</reference>
<dbReference type="Proteomes" id="UP000663851">
    <property type="component" value="Unassembled WGS sequence"/>
</dbReference>
<feature type="transmembrane region" description="Helical" evidence="2">
    <location>
        <begin position="43"/>
        <end position="63"/>
    </location>
</feature>
<evidence type="ECO:0000313" key="6">
    <source>
        <dbReference type="EMBL" id="CAF4203662.1"/>
    </source>
</evidence>
<evidence type="ECO:0000256" key="2">
    <source>
        <dbReference type="SAM" id="Phobius"/>
    </source>
</evidence>
<dbReference type="EMBL" id="CAJNXB010001829">
    <property type="protein sequence ID" value="CAF3197442.1"/>
    <property type="molecule type" value="Genomic_DNA"/>
</dbReference>
<evidence type="ECO:0000313" key="3">
    <source>
        <dbReference type="EMBL" id="CAF3197442.1"/>
    </source>
</evidence>
<feature type="compositionally biased region" description="Polar residues" evidence="1">
    <location>
        <begin position="14"/>
        <end position="24"/>
    </location>
</feature>
<evidence type="ECO:0000313" key="8">
    <source>
        <dbReference type="Proteomes" id="UP000663873"/>
    </source>
</evidence>
<evidence type="ECO:0000313" key="4">
    <source>
        <dbReference type="EMBL" id="CAF3406183.1"/>
    </source>
</evidence>
<dbReference type="AlphaFoldDB" id="A0A817Q9G5"/>
<dbReference type="OrthoDB" id="9982313at2759"/>
<keyword evidence="2" id="KW-0472">Membrane</keyword>
<name>A0A817Q9G5_9BILA</name>
<feature type="transmembrane region" description="Helical" evidence="2">
    <location>
        <begin position="180"/>
        <end position="198"/>
    </location>
</feature>
<keyword evidence="2" id="KW-1133">Transmembrane helix</keyword>
<keyword evidence="8" id="KW-1185">Reference proteome</keyword>
<comment type="caution">
    <text evidence="3">The sequence shown here is derived from an EMBL/GenBank/DDBJ whole genome shotgun (WGS) entry which is preliminary data.</text>
</comment>
<organism evidence="3 7">
    <name type="scientific">Rotaria socialis</name>
    <dbReference type="NCBI Taxonomy" id="392032"/>
    <lineage>
        <taxon>Eukaryota</taxon>
        <taxon>Metazoa</taxon>
        <taxon>Spiralia</taxon>
        <taxon>Gnathifera</taxon>
        <taxon>Rotifera</taxon>
        <taxon>Eurotatoria</taxon>
        <taxon>Bdelloidea</taxon>
        <taxon>Philodinida</taxon>
        <taxon>Philodinidae</taxon>
        <taxon>Rotaria</taxon>
    </lineage>
</organism>
<dbReference type="Gene3D" id="1.10.1660.80">
    <property type="match status" value="1"/>
</dbReference>
<protein>
    <submittedName>
        <fullName evidence="3">Uncharacterized protein</fullName>
    </submittedName>
</protein>
<keyword evidence="2" id="KW-0812">Transmembrane</keyword>
<feature type="region of interest" description="Disordered" evidence="1">
    <location>
        <begin position="1"/>
        <end position="24"/>
    </location>
</feature>
<dbReference type="EMBL" id="CAJOBO010000367">
    <property type="protein sequence ID" value="CAF4203662.1"/>
    <property type="molecule type" value="Genomic_DNA"/>
</dbReference>
<sequence length="199" mass="22395">MTSEFLEYSRSRGNDLSTPRKSTQFSGLRDDDRWCLCAASMQAYIIHFIFTFAFFHTCISIVFPEWTGIFDVDESCDQTECCCISKRAIITRPENTRLLITANVAGSACRDIVNTSTSISSLIPIPQEKNGFQIITKFLSSDCRFTLSYDSKFIVDINLQYPKCSGTGIRVENEVNTTPSIFSSSILIFLSVVFSLCMN</sequence>
<accession>A0A817Q9G5</accession>
<evidence type="ECO:0000313" key="5">
    <source>
        <dbReference type="EMBL" id="CAF4191088.1"/>
    </source>
</evidence>
<dbReference type="Proteomes" id="UP000663873">
    <property type="component" value="Unassembled WGS sequence"/>
</dbReference>
<gene>
    <name evidence="6" type="ORF">HFQ381_LOCUS7632</name>
    <name evidence="4" type="ORF">LUA448_LOCUS18072</name>
    <name evidence="3" type="ORF">TIS948_LOCUS12366</name>
    <name evidence="5" type="ORF">UJA718_LOCUS5936</name>
</gene>
<evidence type="ECO:0000256" key="1">
    <source>
        <dbReference type="SAM" id="MobiDB-lite"/>
    </source>
</evidence>
<dbReference type="EMBL" id="CAJOBP010000536">
    <property type="protein sequence ID" value="CAF4191088.1"/>
    <property type="molecule type" value="Genomic_DNA"/>
</dbReference>